<evidence type="ECO:0000313" key="3">
    <source>
        <dbReference type="Proteomes" id="UP000249819"/>
    </source>
</evidence>
<proteinExistence type="predicted"/>
<evidence type="ECO:0000313" key="2">
    <source>
        <dbReference type="EMBL" id="RAJ78987.1"/>
    </source>
</evidence>
<evidence type="ECO:0000256" key="1">
    <source>
        <dbReference type="SAM" id="Phobius"/>
    </source>
</evidence>
<dbReference type="EMBL" id="QLMA01000006">
    <property type="protein sequence ID" value="RAJ78987.1"/>
    <property type="molecule type" value="Genomic_DNA"/>
</dbReference>
<sequence length="58" mass="6803">MWMITIILGVAAFKEIDFRNLAFRHTGLGILYLLTFCLSLVIIFNKKRWDDKNAKKTN</sequence>
<reference evidence="2 3" key="1">
    <citation type="submission" date="2018-06" db="EMBL/GenBank/DDBJ databases">
        <title>Genomic Encyclopedia of Archaeal and Bacterial Type Strains, Phase II (KMG-II): from individual species to whole genera.</title>
        <authorList>
            <person name="Goeker M."/>
        </authorList>
    </citation>
    <scope>NUCLEOTIDE SEQUENCE [LARGE SCALE GENOMIC DNA]</scope>
    <source>
        <strain evidence="2 3">DSM 29821</strain>
    </source>
</reference>
<keyword evidence="1" id="KW-0472">Membrane</keyword>
<protein>
    <submittedName>
        <fullName evidence="2">Uncharacterized protein</fullName>
    </submittedName>
</protein>
<keyword evidence="3" id="KW-1185">Reference proteome</keyword>
<dbReference type="AlphaFoldDB" id="A0A327VSH2"/>
<name>A0A327VSH2_9BACT</name>
<keyword evidence="1" id="KW-0812">Transmembrane</keyword>
<keyword evidence="1" id="KW-1133">Transmembrane helix</keyword>
<feature type="transmembrane region" description="Helical" evidence="1">
    <location>
        <begin position="28"/>
        <end position="45"/>
    </location>
</feature>
<gene>
    <name evidence="2" type="ORF">CLV59_10647</name>
</gene>
<organism evidence="2 3">
    <name type="scientific">Chitinophaga dinghuensis</name>
    <dbReference type="NCBI Taxonomy" id="1539050"/>
    <lineage>
        <taxon>Bacteria</taxon>
        <taxon>Pseudomonadati</taxon>
        <taxon>Bacteroidota</taxon>
        <taxon>Chitinophagia</taxon>
        <taxon>Chitinophagales</taxon>
        <taxon>Chitinophagaceae</taxon>
        <taxon>Chitinophaga</taxon>
    </lineage>
</organism>
<comment type="caution">
    <text evidence="2">The sequence shown here is derived from an EMBL/GenBank/DDBJ whole genome shotgun (WGS) entry which is preliminary data.</text>
</comment>
<accession>A0A327VSH2</accession>
<dbReference type="Proteomes" id="UP000249819">
    <property type="component" value="Unassembled WGS sequence"/>
</dbReference>